<dbReference type="Proteomes" id="UP001276840">
    <property type="component" value="Unassembled WGS sequence"/>
</dbReference>
<evidence type="ECO:0000313" key="2">
    <source>
        <dbReference type="Proteomes" id="UP001276840"/>
    </source>
</evidence>
<accession>A0ABU4ZFT2</accession>
<dbReference type="InterPro" id="IPR001920">
    <property type="entry name" value="Asp/Glu_race"/>
</dbReference>
<gene>
    <name evidence="1" type="ORF">RFM68_06865</name>
</gene>
<organism evidence="1 2">
    <name type="scientific">Mesorhizobium montanum</name>
    <dbReference type="NCBI Taxonomy" id="3072323"/>
    <lineage>
        <taxon>Bacteria</taxon>
        <taxon>Pseudomonadati</taxon>
        <taxon>Pseudomonadota</taxon>
        <taxon>Alphaproteobacteria</taxon>
        <taxon>Hyphomicrobiales</taxon>
        <taxon>Phyllobacteriaceae</taxon>
        <taxon>Mesorhizobium</taxon>
    </lineage>
</organism>
<dbReference type="SUPFAM" id="SSF53681">
    <property type="entry name" value="Aspartate/glutamate racemase"/>
    <property type="match status" value="1"/>
</dbReference>
<protein>
    <submittedName>
        <fullName evidence="1">Aspartate/glutamate racemase family protein</fullName>
    </submittedName>
</protein>
<dbReference type="Pfam" id="PF01177">
    <property type="entry name" value="Asp_Glu_race"/>
    <property type="match status" value="1"/>
</dbReference>
<dbReference type="InterPro" id="IPR015942">
    <property type="entry name" value="Asp/Glu/hydantoin_racemase"/>
</dbReference>
<proteinExistence type="predicted"/>
<dbReference type="EMBL" id="JAVIJF010000004">
    <property type="protein sequence ID" value="MDX8524219.1"/>
    <property type="molecule type" value="Genomic_DNA"/>
</dbReference>
<evidence type="ECO:0000313" key="1">
    <source>
        <dbReference type="EMBL" id="MDX8524219.1"/>
    </source>
</evidence>
<name>A0ABU4ZFT2_9HYPH</name>
<dbReference type="RefSeq" id="WP_320232153.1">
    <property type="nucleotide sequence ID" value="NZ_JAVIJF010000004.1"/>
</dbReference>
<sequence>MSAAGFEACVPQSAEFQERVDSAIGLVKAGAIAQAAAETERALDIAQSAGADATLLGCTELSVVAASLNDPAGLMVVDSNAALARACLIRLGFGSQEARGLPTVPRLQGNGRLTWRAAQRAS</sequence>
<keyword evidence="2" id="KW-1185">Reference proteome</keyword>
<reference evidence="1 2" key="1">
    <citation type="submission" date="2023-08" db="EMBL/GenBank/DDBJ databases">
        <title>Implementing the SeqCode for naming new Mesorhizobium species isolated from Vachellia karroo root nodules.</title>
        <authorList>
            <person name="Van Lill M."/>
        </authorList>
    </citation>
    <scope>NUCLEOTIDE SEQUENCE [LARGE SCALE GENOMIC DNA]</scope>
    <source>
        <strain evidence="1 2">MSK 1335</strain>
    </source>
</reference>
<dbReference type="Gene3D" id="3.40.50.1860">
    <property type="match status" value="1"/>
</dbReference>
<comment type="caution">
    <text evidence="1">The sequence shown here is derived from an EMBL/GenBank/DDBJ whole genome shotgun (WGS) entry which is preliminary data.</text>
</comment>